<comment type="caution">
    <text evidence="2">The sequence shown here is derived from an EMBL/GenBank/DDBJ whole genome shotgun (WGS) entry which is preliminary data.</text>
</comment>
<dbReference type="AlphaFoldDB" id="A0A1Q3EGH1"/>
<keyword evidence="3" id="KW-1185">Reference proteome</keyword>
<reference evidence="2 3" key="1">
    <citation type="submission" date="2016-08" db="EMBL/GenBank/DDBJ databases">
        <authorList>
            <consortium name="Lentinula edodes genome sequencing consortium"/>
            <person name="Sakamoto Y."/>
            <person name="Nakade K."/>
            <person name="Sato S."/>
            <person name="Yoshida Y."/>
            <person name="Miyazaki K."/>
            <person name="Natsume S."/>
            <person name="Konno N."/>
        </authorList>
    </citation>
    <scope>NUCLEOTIDE SEQUENCE [LARGE SCALE GENOMIC DNA]</scope>
    <source>
        <strain evidence="2 3">NBRC 111202</strain>
    </source>
</reference>
<evidence type="ECO:0008006" key="4">
    <source>
        <dbReference type="Google" id="ProtNLM"/>
    </source>
</evidence>
<feature type="signal peptide" evidence="1">
    <location>
        <begin position="1"/>
        <end position="18"/>
    </location>
</feature>
<accession>A0A1Q3EGH1</accession>
<dbReference type="EMBL" id="BDGU01000315">
    <property type="protein sequence ID" value="GAW06318.1"/>
    <property type="molecule type" value="Genomic_DNA"/>
</dbReference>
<dbReference type="Proteomes" id="UP000188533">
    <property type="component" value="Unassembled WGS sequence"/>
</dbReference>
<sequence>MQFKYALVALIAAAFTSASPLPIVEDVEVPCPNDSTLCANVPELDVNIALAETTSKLVSSVIDTASYVLGGIIAAPAPSSHVEI</sequence>
<evidence type="ECO:0000313" key="2">
    <source>
        <dbReference type="EMBL" id="GAW06318.1"/>
    </source>
</evidence>
<gene>
    <name evidence="2" type="ORF">LENED_008234</name>
</gene>
<protein>
    <recommendedName>
        <fullName evidence="4">Hydrophobin</fullName>
    </recommendedName>
</protein>
<evidence type="ECO:0000256" key="1">
    <source>
        <dbReference type="SAM" id="SignalP"/>
    </source>
</evidence>
<reference evidence="2 3" key="2">
    <citation type="submission" date="2017-02" db="EMBL/GenBank/DDBJ databases">
        <title>A genome survey and senescence transcriptome analysis in Lentinula edodes.</title>
        <authorList>
            <person name="Sakamoto Y."/>
            <person name="Nakade K."/>
            <person name="Sato S."/>
            <person name="Yoshida Y."/>
            <person name="Miyazaki K."/>
            <person name="Natsume S."/>
            <person name="Konno N."/>
        </authorList>
    </citation>
    <scope>NUCLEOTIDE SEQUENCE [LARGE SCALE GENOMIC DNA]</scope>
    <source>
        <strain evidence="2 3">NBRC 111202</strain>
    </source>
</reference>
<keyword evidence="1" id="KW-0732">Signal</keyword>
<name>A0A1Q3EGH1_LENED</name>
<dbReference type="OrthoDB" id="2851671at2759"/>
<evidence type="ECO:0000313" key="3">
    <source>
        <dbReference type="Proteomes" id="UP000188533"/>
    </source>
</evidence>
<proteinExistence type="predicted"/>
<organism evidence="2 3">
    <name type="scientific">Lentinula edodes</name>
    <name type="common">Shiitake mushroom</name>
    <name type="synonym">Lentinus edodes</name>
    <dbReference type="NCBI Taxonomy" id="5353"/>
    <lineage>
        <taxon>Eukaryota</taxon>
        <taxon>Fungi</taxon>
        <taxon>Dikarya</taxon>
        <taxon>Basidiomycota</taxon>
        <taxon>Agaricomycotina</taxon>
        <taxon>Agaricomycetes</taxon>
        <taxon>Agaricomycetidae</taxon>
        <taxon>Agaricales</taxon>
        <taxon>Marasmiineae</taxon>
        <taxon>Omphalotaceae</taxon>
        <taxon>Lentinula</taxon>
    </lineage>
</organism>
<feature type="chain" id="PRO_5013315491" description="Hydrophobin" evidence="1">
    <location>
        <begin position="19"/>
        <end position="84"/>
    </location>
</feature>